<evidence type="ECO:0000313" key="1">
    <source>
        <dbReference type="EMBL" id="GEC15492.1"/>
    </source>
</evidence>
<dbReference type="OrthoDB" id="7058419at2"/>
<dbReference type="AlphaFoldDB" id="A0A4Y3W923"/>
<dbReference type="Gene3D" id="1.25.40.10">
    <property type="entry name" value="Tetratricopeptide repeat domain"/>
    <property type="match status" value="1"/>
</dbReference>
<dbReference type="SUPFAM" id="SSF48452">
    <property type="entry name" value="TPR-like"/>
    <property type="match status" value="1"/>
</dbReference>
<reference evidence="1 2" key="1">
    <citation type="submission" date="2019-06" db="EMBL/GenBank/DDBJ databases">
        <title>Whole genome shotgun sequence of Nitrobacter winogradskyi NBRC 14297.</title>
        <authorList>
            <person name="Hosoyama A."/>
            <person name="Uohara A."/>
            <person name="Ohji S."/>
            <person name="Ichikawa N."/>
        </authorList>
    </citation>
    <scope>NUCLEOTIDE SEQUENCE [LARGE SCALE GENOMIC DNA]</scope>
    <source>
        <strain evidence="1 2">NBRC 14297</strain>
    </source>
</reference>
<dbReference type="InterPro" id="IPR011990">
    <property type="entry name" value="TPR-like_helical_dom_sf"/>
</dbReference>
<proteinExistence type="predicted"/>
<accession>A0A4Y3W923</accession>
<dbReference type="RefSeq" id="WP_141383201.1">
    <property type="nucleotide sequence ID" value="NZ_BJNF01000030.1"/>
</dbReference>
<gene>
    <name evidence="1" type="ORF">NWI01_13840</name>
</gene>
<dbReference type="Proteomes" id="UP000318825">
    <property type="component" value="Unassembled WGS sequence"/>
</dbReference>
<dbReference type="Pfam" id="PF14559">
    <property type="entry name" value="TPR_19"/>
    <property type="match status" value="1"/>
</dbReference>
<protein>
    <submittedName>
        <fullName evidence="1">Uncharacterized protein</fullName>
    </submittedName>
</protein>
<sequence length="279" mass="31185">MTGLIEAKVRLPIHDPDKFGRRRTFKDCFRPERLMMLRQGARRNQVQTMRRHMTRWLLALALLGMTNAARAEMAEVAPGVTITKKTFSARMDEQPFYGFAEKSAEQQKADVDFLAAADKTGTREAVSAAAIERGWGHLDRGNFPEASKRFNQAWLLAPERSAIYQGFAVITAARFGDLEYAEELFKTALRQPKQRRTLKADYGRLLLKAKRPAEAKTILEESVREAPDFADGWVSLGLARLQTDDAAGACAAATEANKLKLSRGTMIDLLLLKRQGACP</sequence>
<name>A0A4Y3W923_NITWI</name>
<dbReference type="EMBL" id="BJNF01000030">
    <property type="protein sequence ID" value="GEC15492.1"/>
    <property type="molecule type" value="Genomic_DNA"/>
</dbReference>
<comment type="caution">
    <text evidence="1">The sequence shown here is derived from an EMBL/GenBank/DDBJ whole genome shotgun (WGS) entry which is preliminary data.</text>
</comment>
<evidence type="ECO:0000313" key="2">
    <source>
        <dbReference type="Proteomes" id="UP000318825"/>
    </source>
</evidence>
<organism evidence="1 2">
    <name type="scientific">Nitrobacter winogradskyi</name>
    <name type="common">Nitrobacter agilis</name>
    <dbReference type="NCBI Taxonomy" id="913"/>
    <lineage>
        <taxon>Bacteria</taxon>
        <taxon>Pseudomonadati</taxon>
        <taxon>Pseudomonadota</taxon>
        <taxon>Alphaproteobacteria</taxon>
        <taxon>Hyphomicrobiales</taxon>
        <taxon>Nitrobacteraceae</taxon>
        <taxon>Nitrobacter</taxon>
    </lineage>
</organism>